<dbReference type="Proteomes" id="UP000199682">
    <property type="component" value="Unassembled WGS sequence"/>
</dbReference>
<protein>
    <recommendedName>
        <fullName evidence="3">HEAT repeat-containing protein</fullName>
    </recommendedName>
</protein>
<dbReference type="AlphaFoldDB" id="A0A1G9ESS9"/>
<evidence type="ECO:0008006" key="3">
    <source>
        <dbReference type="Google" id="ProtNLM"/>
    </source>
</evidence>
<gene>
    <name evidence="1" type="ORF">SAMN04488074_107157</name>
</gene>
<reference evidence="2" key="1">
    <citation type="submission" date="2016-10" db="EMBL/GenBank/DDBJ databases">
        <authorList>
            <person name="Varghese N."/>
            <person name="Submissions S."/>
        </authorList>
    </citation>
    <scope>NUCLEOTIDE SEQUENCE [LARGE SCALE GENOMIC DNA]</scope>
    <source>
        <strain evidence="2">DSM 44796</strain>
    </source>
</reference>
<dbReference type="Gene3D" id="1.25.10.10">
    <property type="entry name" value="Leucine-rich Repeat Variant"/>
    <property type="match status" value="1"/>
</dbReference>
<evidence type="ECO:0000313" key="2">
    <source>
        <dbReference type="Proteomes" id="UP000199682"/>
    </source>
</evidence>
<proteinExistence type="predicted"/>
<dbReference type="SUPFAM" id="SSF48371">
    <property type="entry name" value="ARM repeat"/>
    <property type="match status" value="1"/>
</dbReference>
<accession>A0A1G9ESS9</accession>
<organism evidence="1 2">
    <name type="scientific">Lentzea albidocapillata subsp. violacea</name>
    <dbReference type="NCBI Taxonomy" id="128104"/>
    <lineage>
        <taxon>Bacteria</taxon>
        <taxon>Bacillati</taxon>
        <taxon>Actinomycetota</taxon>
        <taxon>Actinomycetes</taxon>
        <taxon>Pseudonocardiales</taxon>
        <taxon>Pseudonocardiaceae</taxon>
        <taxon>Lentzea</taxon>
    </lineage>
</organism>
<evidence type="ECO:0000313" key="1">
    <source>
        <dbReference type="EMBL" id="SDK79237.1"/>
    </source>
</evidence>
<sequence>MTRRSGSWPVQARSRPFPIVGSMVEGLKSIDWYRLRGHDGYADDLPRLLRQARTSVEPHEELVRHLCADESGVSEATAAAWPFLLDLVAHDHTPGREWLLENLCGGIAAAAGSLPDGAHPSWPPAWEASKPALLALLDHGSATVRRGVLFVLGQGRGDSAPVLPALTRRWELETDPATRLCLVLVATEFAGRGDEAAVSWLRELPVAGDEPQARLLVSAATRPDADVILRGLTGDLELFLSTGSFEMGYEEVLEHVLWLVGPKDFEGMDLVLALVDVLPWRTEALDHLRRLFERDTTDVGLVVPFVPVWAADPDVRLRAFAVWLVGVARAREYTDIVAAAVHDHAVTSLGQRVSTLATSVLLELRESPA</sequence>
<dbReference type="InterPro" id="IPR011989">
    <property type="entry name" value="ARM-like"/>
</dbReference>
<name>A0A1G9ESS9_9PSEU</name>
<dbReference type="EMBL" id="FNET01000007">
    <property type="protein sequence ID" value="SDK79237.1"/>
    <property type="molecule type" value="Genomic_DNA"/>
</dbReference>
<dbReference type="InterPro" id="IPR016024">
    <property type="entry name" value="ARM-type_fold"/>
</dbReference>